<comment type="caution">
    <text evidence="1">The sequence shown here is derived from an EMBL/GenBank/DDBJ whole genome shotgun (WGS) entry which is preliminary data.</text>
</comment>
<reference evidence="1" key="1">
    <citation type="submission" date="2021-03" db="EMBL/GenBank/DDBJ databases">
        <authorList>
            <person name="Tagirdzhanova G."/>
        </authorList>
    </citation>
    <scope>NUCLEOTIDE SEQUENCE</scope>
</reference>
<evidence type="ECO:0000313" key="2">
    <source>
        <dbReference type="Proteomes" id="UP000664534"/>
    </source>
</evidence>
<evidence type="ECO:0000313" key="1">
    <source>
        <dbReference type="EMBL" id="CAF9941332.1"/>
    </source>
</evidence>
<dbReference type="Proteomes" id="UP000664534">
    <property type="component" value="Unassembled WGS sequence"/>
</dbReference>
<organism evidence="1 2">
    <name type="scientific">Imshaugia aleurites</name>
    <dbReference type="NCBI Taxonomy" id="172621"/>
    <lineage>
        <taxon>Eukaryota</taxon>
        <taxon>Fungi</taxon>
        <taxon>Dikarya</taxon>
        <taxon>Ascomycota</taxon>
        <taxon>Pezizomycotina</taxon>
        <taxon>Lecanoromycetes</taxon>
        <taxon>OSLEUM clade</taxon>
        <taxon>Lecanoromycetidae</taxon>
        <taxon>Lecanorales</taxon>
        <taxon>Lecanorineae</taxon>
        <taxon>Parmeliaceae</taxon>
        <taxon>Imshaugia</taxon>
    </lineage>
</organism>
<accession>A0A8H3J5W7</accession>
<keyword evidence="2" id="KW-1185">Reference proteome</keyword>
<feature type="non-terminal residue" evidence="1">
    <location>
        <position position="52"/>
    </location>
</feature>
<gene>
    <name evidence="1" type="ORF">IMSHALPRED_002524</name>
</gene>
<proteinExistence type="predicted"/>
<dbReference type="AlphaFoldDB" id="A0A8H3J5W7"/>
<name>A0A8H3J5W7_9LECA</name>
<protein>
    <submittedName>
        <fullName evidence="1">Uncharacterized protein</fullName>
    </submittedName>
</protein>
<dbReference type="EMBL" id="CAJPDT010000146">
    <property type="protein sequence ID" value="CAF9941332.1"/>
    <property type="molecule type" value="Genomic_DNA"/>
</dbReference>
<sequence>MSEQACDSQQQDINSPYLWHQHYATPTPIPPVGVPLSNAFHGSDHNLAAFAT</sequence>